<feature type="domain" description="C2H2-type" evidence="8">
    <location>
        <begin position="342"/>
        <end position="369"/>
    </location>
</feature>
<feature type="compositionally biased region" description="Polar residues" evidence="7">
    <location>
        <begin position="150"/>
        <end position="169"/>
    </location>
</feature>
<evidence type="ECO:0000256" key="2">
    <source>
        <dbReference type="ARBA" id="ARBA00022737"/>
    </source>
</evidence>
<keyword evidence="10" id="KW-1185">Reference proteome</keyword>
<evidence type="ECO:0000256" key="4">
    <source>
        <dbReference type="ARBA" id="ARBA00022833"/>
    </source>
</evidence>
<evidence type="ECO:0000259" key="8">
    <source>
        <dbReference type="PROSITE" id="PS50157"/>
    </source>
</evidence>
<comment type="caution">
    <text evidence="9">The sequence shown here is derived from an EMBL/GenBank/DDBJ whole genome shotgun (WGS) entry which is preliminary data.</text>
</comment>
<dbReference type="InParanoid" id="A0A1V8TDL5"/>
<keyword evidence="1" id="KW-0479">Metal-binding</keyword>
<dbReference type="GO" id="GO:0005667">
    <property type="term" value="C:transcription regulator complex"/>
    <property type="evidence" value="ECO:0007669"/>
    <property type="project" value="TreeGrafter"/>
</dbReference>
<dbReference type="AlphaFoldDB" id="A0A1V8TDL5"/>
<proteinExistence type="predicted"/>
<evidence type="ECO:0000256" key="3">
    <source>
        <dbReference type="ARBA" id="ARBA00022771"/>
    </source>
</evidence>
<feature type="compositionally biased region" description="Polar residues" evidence="7">
    <location>
        <begin position="386"/>
        <end position="405"/>
    </location>
</feature>
<dbReference type="Proteomes" id="UP000192596">
    <property type="component" value="Unassembled WGS sequence"/>
</dbReference>
<gene>
    <name evidence="9" type="ORF">B0A48_04869</name>
</gene>
<dbReference type="Gene3D" id="3.30.160.60">
    <property type="entry name" value="Classic Zinc Finger"/>
    <property type="match status" value="3"/>
</dbReference>
<accession>A0A1V8TDL5</accession>
<feature type="region of interest" description="Disordered" evidence="7">
    <location>
        <begin position="142"/>
        <end position="183"/>
    </location>
</feature>
<dbReference type="Pfam" id="PF00096">
    <property type="entry name" value="zf-C2H2"/>
    <property type="match status" value="2"/>
</dbReference>
<dbReference type="EMBL" id="NAJO01000010">
    <property type="protein sequence ID" value="OQO09469.1"/>
    <property type="molecule type" value="Genomic_DNA"/>
</dbReference>
<dbReference type="SUPFAM" id="SSF57667">
    <property type="entry name" value="beta-beta-alpha zinc fingers"/>
    <property type="match status" value="2"/>
</dbReference>
<name>A0A1V8TDL5_9PEZI</name>
<reference evidence="10" key="1">
    <citation type="submission" date="2017-03" db="EMBL/GenBank/DDBJ databases">
        <title>Genomes of endolithic fungi from Antarctica.</title>
        <authorList>
            <person name="Coleine C."/>
            <person name="Masonjones S."/>
            <person name="Stajich J.E."/>
        </authorList>
    </citation>
    <scope>NUCLEOTIDE SEQUENCE [LARGE SCALE GENOMIC DNA]</scope>
    <source>
        <strain evidence="10">CCFEE 5527</strain>
    </source>
</reference>
<evidence type="ECO:0000313" key="9">
    <source>
        <dbReference type="EMBL" id="OQO09469.1"/>
    </source>
</evidence>
<dbReference type="FunFam" id="3.30.160.60:FF:000100">
    <property type="entry name" value="Zinc finger 45-like"/>
    <property type="match status" value="1"/>
</dbReference>
<evidence type="ECO:0000256" key="1">
    <source>
        <dbReference type="ARBA" id="ARBA00022723"/>
    </source>
</evidence>
<sequence>MSFFPSPDPQRLRDSLVQHNTTPYYQTPPASANPQSLLKQYTLPFSGNDHAFDATLHSTTWPEEPRGLGLVTFAEAMNSTLSTAATPVLSANTHFTWPNDFTAGPSSTPSLANWRSPTWGSSCDPFATPLSTAAAWTPQLATSGEHHYSPNDSQRSASTHASSIPSPFAQTDGLPTMSHPPSIKLEDQTAYGAHQLHFIPEMGQSMQSLQVRPCDLIADASYQPYGIVSIAGSPEVDEDVKPMMTRRRSTYRRTQSTGSFSDGPIDSRPKRGFTKPETANCACDQCGKLFQRSYNLKAHLDTHAPNREHPHVCMHSGCDKRFVRRTDLVRHEASVHLKERNFTCHLCDSAFARKDTLRRHIDDGCPKRPECRKRSTVKKRRSSSTLQSRGTSVQHTQDFSPTQSPLRYPVRYI</sequence>
<keyword evidence="5" id="KW-0539">Nucleus</keyword>
<keyword evidence="3 6" id="KW-0863">Zinc-finger</keyword>
<dbReference type="PANTHER" id="PTHR14003">
    <property type="entry name" value="TRANSCRIPTIONAL REPRESSOR PROTEIN YY"/>
    <property type="match status" value="1"/>
</dbReference>
<feature type="domain" description="C2H2-type" evidence="8">
    <location>
        <begin position="281"/>
        <end position="308"/>
    </location>
</feature>
<feature type="region of interest" description="Disordered" evidence="7">
    <location>
        <begin position="370"/>
        <end position="413"/>
    </location>
</feature>
<evidence type="ECO:0000256" key="6">
    <source>
        <dbReference type="PROSITE-ProRule" id="PRU00042"/>
    </source>
</evidence>
<feature type="domain" description="C2H2-type" evidence="8">
    <location>
        <begin position="311"/>
        <end position="341"/>
    </location>
</feature>
<organism evidence="9 10">
    <name type="scientific">Cryoendolithus antarcticus</name>
    <dbReference type="NCBI Taxonomy" id="1507870"/>
    <lineage>
        <taxon>Eukaryota</taxon>
        <taxon>Fungi</taxon>
        <taxon>Dikarya</taxon>
        <taxon>Ascomycota</taxon>
        <taxon>Pezizomycotina</taxon>
        <taxon>Dothideomycetes</taxon>
        <taxon>Dothideomycetidae</taxon>
        <taxon>Cladosporiales</taxon>
        <taxon>Cladosporiaceae</taxon>
        <taxon>Cryoendolithus</taxon>
    </lineage>
</organism>
<dbReference type="InterPro" id="IPR013087">
    <property type="entry name" value="Znf_C2H2_type"/>
</dbReference>
<feature type="region of interest" description="Disordered" evidence="7">
    <location>
        <begin position="247"/>
        <end position="271"/>
    </location>
</feature>
<dbReference type="GO" id="GO:0008270">
    <property type="term" value="F:zinc ion binding"/>
    <property type="evidence" value="ECO:0007669"/>
    <property type="project" value="UniProtKB-KW"/>
</dbReference>
<dbReference type="GO" id="GO:0000785">
    <property type="term" value="C:chromatin"/>
    <property type="evidence" value="ECO:0007669"/>
    <property type="project" value="TreeGrafter"/>
</dbReference>
<dbReference type="PROSITE" id="PS00028">
    <property type="entry name" value="ZINC_FINGER_C2H2_1"/>
    <property type="match status" value="2"/>
</dbReference>
<dbReference type="InterPro" id="IPR036236">
    <property type="entry name" value="Znf_C2H2_sf"/>
</dbReference>
<keyword evidence="2" id="KW-0677">Repeat</keyword>
<dbReference type="GO" id="GO:0000978">
    <property type="term" value="F:RNA polymerase II cis-regulatory region sequence-specific DNA binding"/>
    <property type="evidence" value="ECO:0007669"/>
    <property type="project" value="TreeGrafter"/>
</dbReference>
<dbReference type="SMART" id="SM00355">
    <property type="entry name" value="ZnF_C2H2"/>
    <property type="match status" value="3"/>
</dbReference>
<dbReference type="PANTHER" id="PTHR14003:SF23">
    <property type="entry name" value="ZINC FINGER PROTEIN 143"/>
    <property type="match status" value="1"/>
</dbReference>
<dbReference type="GO" id="GO:0000981">
    <property type="term" value="F:DNA-binding transcription factor activity, RNA polymerase II-specific"/>
    <property type="evidence" value="ECO:0007669"/>
    <property type="project" value="TreeGrafter"/>
</dbReference>
<evidence type="ECO:0000313" key="10">
    <source>
        <dbReference type="Proteomes" id="UP000192596"/>
    </source>
</evidence>
<protein>
    <recommendedName>
        <fullName evidence="8">C2H2-type domain-containing protein</fullName>
    </recommendedName>
</protein>
<dbReference type="OrthoDB" id="6910977at2759"/>
<dbReference type="PROSITE" id="PS50157">
    <property type="entry name" value="ZINC_FINGER_C2H2_2"/>
    <property type="match status" value="3"/>
</dbReference>
<keyword evidence="4" id="KW-0862">Zinc</keyword>
<evidence type="ECO:0000256" key="7">
    <source>
        <dbReference type="SAM" id="MobiDB-lite"/>
    </source>
</evidence>
<evidence type="ECO:0000256" key="5">
    <source>
        <dbReference type="ARBA" id="ARBA00023242"/>
    </source>
</evidence>
<dbReference type="STRING" id="1507870.A0A1V8TDL5"/>